<keyword evidence="4" id="KW-1185">Reference proteome</keyword>
<feature type="compositionally biased region" description="Acidic residues" evidence="1">
    <location>
        <begin position="1203"/>
        <end position="1216"/>
    </location>
</feature>
<feature type="region of interest" description="Disordered" evidence="1">
    <location>
        <begin position="1190"/>
        <end position="1252"/>
    </location>
</feature>
<dbReference type="EMBL" id="REFY01000006">
    <property type="protein sequence ID" value="RQG86959.1"/>
    <property type="molecule type" value="Genomic_DNA"/>
</dbReference>
<reference evidence="3 4" key="1">
    <citation type="submission" date="2018-10" db="EMBL/GenBank/DDBJ databases">
        <title>Natrarchaeobius chitinivorans gen. nov., sp. nov., and Natrarchaeobius haloalkaliphilus sp. nov., alkaliphilic, chitin-utilizing haloarchaea from hypersaline alkaline lakes.</title>
        <authorList>
            <person name="Sorokin D.Y."/>
            <person name="Elcheninov A.G."/>
            <person name="Kostrikina N.A."/>
            <person name="Bale N.J."/>
            <person name="Sinninghe Damste J.S."/>
            <person name="Khijniak T.V."/>
            <person name="Kublanov I.V."/>
            <person name="Toshchakov S.V."/>
        </authorList>
    </citation>
    <scope>NUCLEOTIDE SEQUENCE [LARGE SCALE GENOMIC DNA]</scope>
    <source>
        <strain evidence="3 4">AArcht-Sl</strain>
    </source>
</reference>
<evidence type="ECO:0000313" key="3">
    <source>
        <dbReference type="EMBL" id="RQG86959.1"/>
    </source>
</evidence>
<proteinExistence type="predicted"/>
<dbReference type="InterPro" id="IPR055706">
    <property type="entry name" value="Slg1/2_DUF7282"/>
</dbReference>
<evidence type="ECO:0000259" key="2">
    <source>
        <dbReference type="Pfam" id="PF23951"/>
    </source>
</evidence>
<evidence type="ECO:0000256" key="1">
    <source>
        <dbReference type="SAM" id="MobiDB-lite"/>
    </source>
</evidence>
<accession>A0A3N6LIF3</accession>
<sequence length="1252" mass="131257">MAETRVLVGLIAITMVTSVVALPLLGGGLTGVTGTEDAVPDSNAEFGGLEAGSDSGLTAEALSMGSAGADPATPSQPQEISQDHEDALVDGVEDGIELAQSQGIDVTQEQRAAAVDGARDSVGQHQEASVEQVQEATKGAVHGSVMQAQRVDAEQIQYAVGGATGGALSQSQTVNASQMRSATWGATHGALAQAHHQRVTVDAVQVATYGAAAGAANEAGQKGIDRKPTIQEAAQGAAYGGLAQYQKITVEQRQQITLEHVQHATAGASAGALEGSTEIALEQRQLLEVEQYQRVDVKQVQKAATGAAKGALVQRQEVTIEQTQAAARGAGKGSLIQVQSVRVEQIQRISITAIQQASFGAAKGSIQQSQEATVEQIQAAADGAAQGTLVQHQTVSITQIQYAAAGSASGAIESALQYQIVEIERIQAAARGAGEGAVLQTQIVDITQVQQLARGASSGVLVQHQEATITQLQIAARSAGQETARAIQYQRISITQIQVVTQETASEVSAYAIAEETDDEDQLGQFVEVEVAQKLEEVDELEGTATVAFSDQESTGDSVTIDSVALSEDGFVAVYDGSDFGVDSGDVRGVSEHIEPGEHEGVEIDLDEPLAESGSLVAVAHHDTTDDETFQYANTDGIEDEPYVTDGGSPITDGAFVTLEGEPDEPIEDEPEATLAVSDQTGDGETLTVEEANASVEYALAVTDENGDERGETDPIDANEPVENGSVDLEPPLEAETVLDVAVVSMADGETLATETIEYTLGEPVEELSVEYVDCTELEVTGTLEEGDSLVPRTLWYDSIGPGGTVFPGVTAGDEIDAPFTGTVVMTVGEEYEIDQLDSETVVLEVPDEGSFGSFVVPWFDPADSAEEQLASPPEDLECGGEIQPDEPTITVEDVESTGSGSFDVTFGYENPNDAALTGGGFVEGTTADEPVDELSVGDGEFTVEWAPEDDAERLIWEIPMESFGYDESVRAETEPADEYEDPIELDVEFVDCSRAEVMGSFEEGETIIATTAFYESGGLGNTMGEYAIAVGDDVDAPLEGTVAFEVGDEYTITETEEGALVEIPISEFGTAITGVSSPEAVPGSIDYPNPDGAACLEDVRPELPVIDVVDATPTGEGIDVTFGYENPNDGSLAVTSEFVEGTTADEPVDDLSAGDGEFTVEWTPVDGDEQLVWEIDMSNYDYDAEEWPVASTATAGEIDPSFSEEGEPTEPETPDDPPTGESPFNGDDPFDGDDQNEDSFGESEGVASENT</sequence>
<name>A0A3N6LIF3_9EURY</name>
<dbReference type="Pfam" id="PF23951">
    <property type="entry name" value="DUF7282"/>
    <property type="match status" value="1"/>
</dbReference>
<gene>
    <name evidence="3" type="ORF">EA462_14980</name>
</gene>
<dbReference type="Proteomes" id="UP000273828">
    <property type="component" value="Unassembled WGS sequence"/>
</dbReference>
<evidence type="ECO:0000313" key="4">
    <source>
        <dbReference type="Proteomes" id="UP000273828"/>
    </source>
</evidence>
<dbReference type="AlphaFoldDB" id="A0A3N6LIF3"/>
<feature type="domain" description="DUF7282" evidence="2">
    <location>
        <begin position="545"/>
        <end position="658"/>
    </location>
</feature>
<feature type="region of interest" description="Disordered" evidence="1">
    <location>
        <begin position="704"/>
        <end position="728"/>
    </location>
</feature>
<dbReference type="OrthoDB" id="325633at2157"/>
<protein>
    <recommendedName>
        <fullName evidence="2">DUF7282 domain-containing protein</fullName>
    </recommendedName>
</protein>
<feature type="compositionally biased region" description="Acidic residues" evidence="1">
    <location>
        <begin position="1229"/>
        <end position="1242"/>
    </location>
</feature>
<comment type="caution">
    <text evidence="3">The sequence shown here is derived from an EMBL/GenBank/DDBJ whole genome shotgun (WGS) entry which is preliminary data.</text>
</comment>
<organism evidence="3 4">
    <name type="scientific">Natrarchaeobius halalkaliphilus</name>
    <dbReference type="NCBI Taxonomy" id="1679091"/>
    <lineage>
        <taxon>Archaea</taxon>
        <taxon>Methanobacteriati</taxon>
        <taxon>Methanobacteriota</taxon>
        <taxon>Stenosarchaea group</taxon>
        <taxon>Halobacteria</taxon>
        <taxon>Halobacteriales</taxon>
        <taxon>Natrialbaceae</taxon>
        <taxon>Natrarchaeobius</taxon>
    </lineage>
</organism>